<dbReference type="GO" id="GO:0000160">
    <property type="term" value="P:phosphorelay signal transduction system"/>
    <property type="evidence" value="ECO:0007669"/>
    <property type="project" value="InterPro"/>
</dbReference>
<dbReference type="InterPro" id="IPR018060">
    <property type="entry name" value="HTH_AraC"/>
</dbReference>
<dbReference type="InterPro" id="IPR011006">
    <property type="entry name" value="CheY-like_superfamily"/>
</dbReference>
<dbReference type="Pfam" id="PF12833">
    <property type="entry name" value="HTH_18"/>
    <property type="match status" value="1"/>
</dbReference>
<dbReference type="Gene3D" id="3.40.50.2300">
    <property type="match status" value="1"/>
</dbReference>
<dbReference type="SUPFAM" id="SSF52172">
    <property type="entry name" value="CheY-like"/>
    <property type="match status" value="1"/>
</dbReference>
<dbReference type="SMART" id="SM00448">
    <property type="entry name" value="REC"/>
    <property type="match status" value="1"/>
</dbReference>
<dbReference type="PROSITE" id="PS01124">
    <property type="entry name" value="HTH_ARAC_FAMILY_2"/>
    <property type="match status" value="1"/>
</dbReference>
<evidence type="ECO:0000256" key="3">
    <source>
        <dbReference type="ARBA" id="ARBA00023125"/>
    </source>
</evidence>
<evidence type="ECO:0000256" key="5">
    <source>
        <dbReference type="ARBA" id="ARBA00024867"/>
    </source>
</evidence>
<evidence type="ECO:0000313" key="11">
    <source>
        <dbReference type="Proteomes" id="UP000769156"/>
    </source>
</evidence>
<keyword evidence="2" id="KW-0805">Transcription regulation</keyword>
<dbReference type="Gene3D" id="1.10.10.60">
    <property type="entry name" value="Homeodomain-like"/>
    <property type="match status" value="2"/>
</dbReference>
<dbReference type="InterPro" id="IPR009057">
    <property type="entry name" value="Homeodomain-like_sf"/>
</dbReference>
<keyword evidence="3" id="KW-0238">DNA-binding</keyword>
<evidence type="ECO:0000256" key="7">
    <source>
        <dbReference type="SAM" id="Coils"/>
    </source>
</evidence>
<dbReference type="Pfam" id="PF00072">
    <property type="entry name" value="Response_reg"/>
    <property type="match status" value="1"/>
</dbReference>
<evidence type="ECO:0000256" key="6">
    <source>
        <dbReference type="PROSITE-ProRule" id="PRU00169"/>
    </source>
</evidence>
<evidence type="ECO:0000313" key="10">
    <source>
        <dbReference type="EMBL" id="HJF95212.1"/>
    </source>
</evidence>
<reference evidence="10" key="2">
    <citation type="submission" date="2021-09" db="EMBL/GenBank/DDBJ databases">
        <authorList>
            <person name="Gilroy R."/>
        </authorList>
    </citation>
    <scope>NUCLEOTIDE SEQUENCE</scope>
    <source>
        <strain evidence="10">ChiSjej5B23-16112</strain>
    </source>
</reference>
<dbReference type="PANTHER" id="PTHR43280:SF2">
    <property type="entry name" value="HTH-TYPE TRANSCRIPTIONAL REGULATOR EXSA"/>
    <property type="match status" value="1"/>
</dbReference>
<gene>
    <name evidence="10" type="ORF">K8V82_10565</name>
</gene>
<reference evidence="10" key="1">
    <citation type="journal article" date="2021" name="PeerJ">
        <title>Extensive microbial diversity within the chicken gut microbiome revealed by metagenomics and culture.</title>
        <authorList>
            <person name="Gilroy R."/>
            <person name="Ravi A."/>
            <person name="Getino M."/>
            <person name="Pursley I."/>
            <person name="Horton D.L."/>
            <person name="Alikhan N.F."/>
            <person name="Baker D."/>
            <person name="Gharbi K."/>
            <person name="Hall N."/>
            <person name="Watson M."/>
            <person name="Adriaenssens E.M."/>
            <person name="Foster-Nyarko E."/>
            <person name="Jarju S."/>
            <person name="Secka A."/>
            <person name="Antonio M."/>
            <person name="Oren A."/>
            <person name="Chaudhuri R.R."/>
            <person name="La Ragione R."/>
            <person name="Hildebrand F."/>
            <person name="Pallen M.J."/>
        </authorList>
    </citation>
    <scope>NUCLEOTIDE SEQUENCE</scope>
    <source>
        <strain evidence="10">ChiSjej5B23-16112</strain>
    </source>
</reference>
<evidence type="ECO:0000259" key="9">
    <source>
        <dbReference type="PROSITE" id="PS50110"/>
    </source>
</evidence>
<dbReference type="InterPro" id="IPR018062">
    <property type="entry name" value="HTH_AraC-typ_CS"/>
</dbReference>
<dbReference type="GO" id="GO:0003700">
    <property type="term" value="F:DNA-binding transcription factor activity"/>
    <property type="evidence" value="ECO:0007669"/>
    <property type="project" value="InterPro"/>
</dbReference>
<dbReference type="InterPro" id="IPR001789">
    <property type="entry name" value="Sig_transdc_resp-reg_receiver"/>
</dbReference>
<evidence type="ECO:0000256" key="1">
    <source>
        <dbReference type="ARBA" id="ARBA00018672"/>
    </source>
</evidence>
<dbReference type="PRINTS" id="PR00032">
    <property type="entry name" value="HTHARAC"/>
</dbReference>
<protein>
    <recommendedName>
        <fullName evidence="1">Stage 0 sporulation protein A homolog</fullName>
    </recommendedName>
</protein>
<comment type="function">
    <text evidence="5">May play the central regulatory role in sporulation. It may be an element of the effector pathway responsible for the activation of sporulation genes in response to nutritional stress. Spo0A may act in concert with spo0H (a sigma factor) to control the expression of some genes that are critical to the sporulation process.</text>
</comment>
<dbReference type="PROSITE" id="PS50110">
    <property type="entry name" value="RESPONSE_REGULATORY"/>
    <property type="match status" value="1"/>
</dbReference>
<evidence type="ECO:0000256" key="2">
    <source>
        <dbReference type="ARBA" id="ARBA00023015"/>
    </source>
</evidence>
<accession>A0A921I4Q0</accession>
<dbReference type="AlphaFoldDB" id="A0A921I4Q0"/>
<keyword evidence="4" id="KW-0804">Transcription</keyword>
<name>A0A921I4Q0_9FIRM</name>
<dbReference type="InterPro" id="IPR020449">
    <property type="entry name" value="Tscrpt_reg_AraC-type_HTH"/>
</dbReference>
<keyword evidence="6" id="KW-0597">Phosphoprotein</keyword>
<dbReference type="GO" id="GO:0043565">
    <property type="term" value="F:sequence-specific DNA binding"/>
    <property type="evidence" value="ECO:0007669"/>
    <property type="project" value="InterPro"/>
</dbReference>
<dbReference type="PROSITE" id="PS00041">
    <property type="entry name" value="HTH_ARAC_FAMILY_1"/>
    <property type="match status" value="1"/>
</dbReference>
<feature type="modified residue" description="4-aspartylphosphate" evidence="6">
    <location>
        <position position="55"/>
    </location>
</feature>
<dbReference type="EMBL" id="DYVY01000178">
    <property type="protein sequence ID" value="HJF95212.1"/>
    <property type="molecule type" value="Genomic_DNA"/>
</dbReference>
<feature type="domain" description="Response regulatory" evidence="9">
    <location>
        <begin position="3"/>
        <end position="120"/>
    </location>
</feature>
<evidence type="ECO:0000256" key="4">
    <source>
        <dbReference type="ARBA" id="ARBA00023163"/>
    </source>
</evidence>
<dbReference type="SMART" id="SM00342">
    <property type="entry name" value="HTH_ARAC"/>
    <property type="match status" value="1"/>
</dbReference>
<dbReference type="Proteomes" id="UP000769156">
    <property type="component" value="Unassembled WGS sequence"/>
</dbReference>
<dbReference type="SUPFAM" id="SSF46689">
    <property type="entry name" value="Homeodomain-like"/>
    <property type="match status" value="2"/>
</dbReference>
<comment type="caution">
    <text evidence="10">The sequence shown here is derived from an EMBL/GenBank/DDBJ whole genome shotgun (WGS) entry which is preliminary data.</text>
</comment>
<keyword evidence="7" id="KW-0175">Coiled coil</keyword>
<dbReference type="PANTHER" id="PTHR43280">
    <property type="entry name" value="ARAC-FAMILY TRANSCRIPTIONAL REGULATOR"/>
    <property type="match status" value="1"/>
</dbReference>
<dbReference type="RefSeq" id="WP_226395056.1">
    <property type="nucleotide sequence ID" value="NZ_CALKQL010000020.1"/>
</dbReference>
<feature type="coiled-coil region" evidence="7">
    <location>
        <begin position="113"/>
        <end position="140"/>
    </location>
</feature>
<sequence>MTKILICDDEGIVRQSLQFMIEKAFGDECELEFARNGRTAIELAESFHPDIILMDIQMPGINGIEAMQEIRREDKHVIFIVLTAYDKFEYTQKSIDIGVLSYLTKPINKDVLTETLRKAMKQVKDRREKARNDLRIKEKLEAVVPMIESGFVYSVLMEGSGKEEYAGYRDLLNVEEDYGYVTVIECGDELRKGELTNTVGSGIKLQKHYMIFRETVKEATGGIVGALMANKVIVLIPTGEQQEEYSQRVMKIENTRALLRKLEQQTELKFKAGIGTVRSWKDMEESYREALESVHQTVGKVIHASDISTSCGYADDYPIDLEKQLFEAVRVGDVENTRILGERYMDWMQGYEPKLKNVVRLKAMEFVLWAEHLAYMQGGLAEYRFEDREGYMELLLSFNSYQELRYWFLKKLDESVSHIARKQQTKTDSVVEHAKKYIGEHFNKELSLEEMAKEVGISPYYLSKLFKESEGTGYIEYTTKLRMDYAKEQLGSTDRSVKEICRDAGYQDPNYFSRIFKKWTGMTPTEYRGGGTV</sequence>
<evidence type="ECO:0000259" key="8">
    <source>
        <dbReference type="PROSITE" id="PS01124"/>
    </source>
</evidence>
<feature type="domain" description="HTH araC/xylS-type" evidence="8">
    <location>
        <begin position="432"/>
        <end position="530"/>
    </location>
</feature>
<dbReference type="CDD" id="cd17536">
    <property type="entry name" value="REC_YesN-like"/>
    <property type="match status" value="1"/>
</dbReference>
<proteinExistence type="predicted"/>
<organism evidence="10 11">
    <name type="scientific">Lachnoclostridium phocaeense</name>
    <dbReference type="NCBI Taxonomy" id="1871021"/>
    <lineage>
        <taxon>Bacteria</taxon>
        <taxon>Bacillati</taxon>
        <taxon>Bacillota</taxon>
        <taxon>Clostridia</taxon>
        <taxon>Lachnospirales</taxon>
        <taxon>Lachnospiraceae</taxon>
    </lineage>
</organism>